<dbReference type="InterPro" id="IPR038666">
    <property type="entry name" value="SSP1_head-tail_sf"/>
</dbReference>
<dbReference type="Gene3D" id="2.40.10.270">
    <property type="entry name" value="Bacteriophage SPP1 head-tail adaptor protein"/>
    <property type="match status" value="1"/>
</dbReference>
<dbReference type="NCBIfam" id="TIGR01563">
    <property type="entry name" value="gp16_SPP1"/>
    <property type="match status" value="1"/>
</dbReference>
<dbReference type="Proteomes" id="UP000481252">
    <property type="component" value="Unassembled WGS sequence"/>
</dbReference>
<dbReference type="RefSeq" id="WP_165115337.1">
    <property type="nucleotide sequence ID" value="NZ_JAAKZG010000002.1"/>
</dbReference>
<reference evidence="1 2" key="1">
    <citation type="submission" date="2020-02" db="EMBL/GenBank/DDBJ databases">
        <title>Genome sequence of the type strain CGMCC 1.15528 of Mesorhizobium zhangyense.</title>
        <authorList>
            <person name="Gao J."/>
            <person name="Sun J."/>
        </authorList>
    </citation>
    <scope>NUCLEOTIDE SEQUENCE [LARGE SCALE GENOMIC DNA]</scope>
    <source>
        <strain evidence="1 2">CGMCC 1.15528</strain>
    </source>
</reference>
<comment type="caution">
    <text evidence="1">The sequence shown here is derived from an EMBL/GenBank/DDBJ whole genome shotgun (WGS) entry which is preliminary data.</text>
</comment>
<dbReference type="InterPro" id="IPR008767">
    <property type="entry name" value="Phage_SPP1_head-tail_adaptor"/>
</dbReference>
<gene>
    <name evidence="1" type="ORF">G6N74_05980</name>
</gene>
<organism evidence="1 2">
    <name type="scientific">Mesorhizobium zhangyense</name>
    <dbReference type="NCBI Taxonomy" id="1776730"/>
    <lineage>
        <taxon>Bacteria</taxon>
        <taxon>Pseudomonadati</taxon>
        <taxon>Pseudomonadota</taxon>
        <taxon>Alphaproteobacteria</taxon>
        <taxon>Hyphomicrobiales</taxon>
        <taxon>Phyllobacteriaceae</taxon>
        <taxon>Mesorhizobium</taxon>
    </lineage>
</organism>
<name>A0A7C9V7L3_9HYPH</name>
<protein>
    <submittedName>
        <fullName evidence="1">Phage head closure protein</fullName>
    </submittedName>
</protein>
<evidence type="ECO:0000313" key="2">
    <source>
        <dbReference type="Proteomes" id="UP000481252"/>
    </source>
</evidence>
<accession>A0A7C9V7L3</accession>
<evidence type="ECO:0000313" key="1">
    <source>
        <dbReference type="EMBL" id="NGN40606.1"/>
    </source>
</evidence>
<dbReference type="EMBL" id="JAAKZG010000002">
    <property type="protein sequence ID" value="NGN40606.1"/>
    <property type="molecule type" value="Genomic_DNA"/>
</dbReference>
<proteinExistence type="predicted"/>
<keyword evidence="2" id="KW-1185">Reference proteome</keyword>
<sequence length="112" mass="12417">MMNATFIDPGQLRTELALQECVVTPDGLGGHGETWSEIASVFAMIEPVAAQSVFGAGQALETVTHRITIRRRDGVASGMRFVRQERVFEIVTVHDPDETGRYLICRAREEGR</sequence>
<dbReference type="Pfam" id="PF05521">
    <property type="entry name" value="Phage_HCP"/>
    <property type="match status" value="1"/>
</dbReference>
<dbReference type="AlphaFoldDB" id="A0A7C9V7L3"/>